<dbReference type="InterPro" id="IPR003375">
    <property type="entry name" value="PSI_PsaE"/>
</dbReference>
<dbReference type="GeneID" id="120258587"/>
<evidence type="ECO:0000256" key="5">
    <source>
        <dbReference type="ARBA" id="ARBA00022836"/>
    </source>
</evidence>
<feature type="compositionally biased region" description="Polar residues" evidence="7">
    <location>
        <begin position="19"/>
        <end position="33"/>
    </location>
</feature>
<evidence type="ECO:0000256" key="2">
    <source>
        <dbReference type="ARBA" id="ARBA00004525"/>
    </source>
</evidence>
<dbReference type="GO" id="GO:0009538">
    <property type="term" value="C:photosystem I reaction center"/>
    <property type="evidence" value="ECO:0007669"/>
    <property type="project" value="InterPro"/>
</dbReference>
<feature type="region of interest" description="Disordered" evidence="7">
    <location>
        <begin position="19"/>
        <end position="49"/>
    </location>
</feature>
<evidence type="ECO:0000256" key="4">
    <source>
        <dbReference type="ARBA" id="ARBA00022531"/>
    </source>
</evidence>
<keyword evidence="6" id="KW-0472">Membrane</keyword>
<sequence length="114" mass="12935">MATSSLASAASSFVFTSNITNNCTPRTKGSSSGPRRHRPLPKQRRLQSRLQLVPKRGAEVRILRRESYWYKECGTVVNCDQDPATRYPVVVRFKKVDYANISTNNFALDEIQEV</sequence>
<dbReference type="GO" id="GO:0015979">
    <property type="term" value="P:photosynthesis"/>
    <property type="evidence" value="ECO:0007669"/>
    <property type="project" value="UniProtKB-KW"/>
</dbReference>
<gene>
    <name evidence="9" type="primary">LOC120258587</name>
</gene>
<keyword evidence="8" id="KW-1185">Reference proteome</keyword>
<dbReference type="Proteomes" id="UP001515500">
    <property type="component" value="Chromosome 1"/>
</dbReference>
<dbReference type="GO" id="GO:0009535">
    <property type="term" value="C:chloroplast thylakoid membrane"/>
    <property type="evidence" value="ECO:0007669"/>
    <property type="project" value="UniProtKB-SubCell"/>
</dbReference>
<name>A0AB40B4A9_DIOCR</name>
<keyword evidence="4" id="KW-0602">Photosynthesis</keyword>
<protein>
    <submittedName>
        <fullName evidence="9">Photosystem I reaction center subunit IV A, chloroplastic-like</fullName>
    </submittedName>
</protein>
<dbReference type="AlphaFoldDB" id="A0AB40B4A9"/>
<evidence type="ECO:0000256" key="1">
    <source>
        <dbReference type="ARBA" id="ARBA00001993"/>
    </source>
</evidence>
<dbReference type="SUPFAM" id="SSF50090">
    <property type="entry name" value="Electron transport accessory proteins"/>
    <property type="match status" value="1"/>
</dbReference>
<dbReference type="PANTHER" id="PTHR34549">
    <property type="entry name" value="PHOTOSYSTEM I REACTION CENTER SUBUNIT IV A, CHLOROPLASTIC-RELATED"/>
    <property type="match status" value="1"/>
</dbReference>
<keyword evidence="5" id="KW-0603">Photosystem I</keyword>
<evidence type="ECO:0000313" key="9">
    <source>
        <dbReference type="RefSeq" id="XP_039121984.1"/>
    </source>
</evidence>
<reference evidence="8" key="1">
    <citation type="submission" date="2025-05" db="UniProtKB">
        <authorList>
            <consortium name="RefSeq"/>
        </authorList>
    </citation>
    <scope>NUCLEOTIDE SEQUENCE [LARGE SCALE GENOMIC DNA]</scope>
</reference>
<comment type="function">
    <text evidence="1">Stabilizes the interaction between PsaC and the PSI core, assists the docking of the ferredoxin to PSI and interacts with ferredoxin-NADP oxidoreductase.</text>
</comment>
<accession>A0AB40B4A9</accession>
<dbReference type="RefSeq" id="XP_039121984.1">
    <property type="nucleotide sequence ID" value="XM_039266050.1"/>
</dbReference>
<organism evidence="8 9">
    <name type="scientific">Dioscorea cayennensis subsp. rotundata</name>
    <name type="common">White Guinea yam</name>
    <name type="synonym">Dioscorea rotundata</name>
    <dbReference type="NCBI Taxonomy" id="55577"/>
    <lineage>
        <taxon>Eukaryota</taxon>
        <taxon>Viridiplantae</taxon>
        <taxon>Streptophyta</taxon>
        <taxon>Embryophyta</taxon>
        <taxon>Tracheophyta</taxon>
        <taxon>Spermatophyta</taxon>
        <taxon>Magnoliopsida</taxon>
        <taxon>Liliopsida</taxon>
        <taxon>Dioscoreales</taxon>
        <taxon>Dioscoreaceae</taxon>
        <taxon>Dioscorea</taxon>
    </lineage>
</organism>
<comment type="subcellular location">
    <subcellularLocation>
        <location evidence="2">Plastid</location>
        <location evidence="2">Chloroplast thylakoid membrane</location>
        <topology evidence="2">Peripheral membrane protein</topology>
    </subcellularLocation>
</comment>
<dbReference type="PANTHER" id="PTHR34549:SF10">
    <property type="entry name" value="PHOTOSYSTEM I REACTION CENTER SUBUNIT IV A, CHLOROPLASTIC-RELATED"/>
    <property type="match status" value="1"/>
</dbReference>
<dbReference type="InterPro" id="IPR008990">
    <property type="entry name" value="Elect_transpt_acc-like_dom_sf"/>
</dbReference>
<feature type="compositionally biased region" description="Basic residues" evidence="7">
    <location>
        <begin position="34"/>
        <end position="47"/>
    </location>
</feature>
<evidence type="ECO:0000313" key="8">
    <source>
        <dbReference type="Proteomes" id="UP001515500"/>
    </source>
</evidence>
<dbReference type="Pfam" id="PF02427">
    <property type="entry name" value="PSI_PsaE"/>
    <property type="match status" value="1"/>
</dbReference>
<evidence type="ECO:0000256" key="6">
    <source>
        <dbReference type="ARBA" id="ARBA00023136"/>
    </source>
</evidence>
<comment type="similarity">
    <text evidence="3">Belongs to the PsaE family.</text>
</comment>
<proteinExistence type="inferred from homology"/>
<evidence type="ECO:0000256" key="7">
    <source>
        <dbReference type="SAM" id="MobiDB-lite"/>
    </source>
</evidence>
<evidence type="ECO:0000256" key="3">
    <source>
        <dbReference type="ARBA" id="ARBA00007501"/>
    </source>
</evidence>
<reference evidence="9" key="2">
    <citation type="submission" date="2025-08" db="UniProtKB">
        <authorList>
            <consortium name="RefSeq"/>
        </authorList>
    </citation>
    <scope>IDENTIFICATION</scope>
</reference>
<dbReference type="Gene3D" id="2.30.30.50">
    <property type="match status" value="1"/>
</dbReference>